<dbReference type="AlphaFoldDB" id="A0A1S1LG72"/>
<accession>A0A1S1LG72</accession>
<dbReference type="PANTHER" id="PTHR43464:SF19">
    <property type="entry name" value="UBIQUINONE BIOSYNTHESIS O-METHYLTRANSFERASE, MITOCHONDRIAL"/>
    <property type="match status" value="1"/>
</dbReference>
<dbReference type="InterPro" id="IPR041698">
    <property type="entry name" value="Methyltransf_25"/>
</dbReference>
<dbReference type="CDD" id="cd02440">
    <property type="entry name" value="AdoMet_MTases"/>
    <property type="match status" value="1"/>
</dbReference>
<dbReference type="GeneID" id="57166169"/>
<evidence type="ECO:0000256" key="1">
    <source>
        <dbReference type="ARBA" id="ARBA00022603"/>
    </source>
</evidence>
<dbReference type="PANTHER" id="PTHR43464">
    <property type="entry name" value="METHYLTRANSFERASE"/>
    <property type="match status" value="1"/>
</dbReference>
<dbReference type="Gene3D" id="3.40.50.150">
    <property type="entry name" value="Vaccinia Virus protein VP39"/>
    <property type="match status" value="1"/>
</dbReference>
<evidence type="ECO:0000256" key="4">
    <source>
        <dbReference type="SAM" id="Coils"/>
    </source>
</evidence>
<dbReference type="STRING" id="948102.BKG76_05090"/>
<feature type="coiled-coil region" evidence="4">
    <location>
        <begin position="74"/>
        <end position="101"/>
    </location>
</feature>
<proteinExistence type="predicted"/>
<dbReference type="Pfam" id="PF13649">
    <property type="entry name" value="Methyltransf_25"/>
    <property type="match status" value="1"/>
</dbReference>
<comment type="caution">
    <text evidence="6">The sequence shown here is derived from an EMBL/GenBank/DDBJ whole genome shotgun (WGS) entry which is preliminary data.</text>
</comment>
<keyword evidence="2 6" id="KW-0808">Transferase</keyword>
<evidence type="ECO:0000256" key="3">
    <source>
        <dbReference type="ARBA" id="ARBA00022691"/>
    </source>
</evidence>
<dbReference type="Proteomes" id="UP000179616">
    <property type="component" value="Unassembled WGS sequence"/>
</dbReference>
<dbReference type="GO" id="GO:0008168">
    <property type="term" value="F:methyltransferase activity"/>
    <property type="evidence" value="ECO:0007669"/>
    <property type="project" value="UniProtKB-KW"/>
</dbReference>
<dbReference type="SUPFAM" id="SSF53335">
    <property type="entry name" value="S-adenosyl-L-methionine-dependent methyltransferases"/>
    <property type="match status" value="1"/>
</dbReference>
<keyword evidence="4" id="KW-0175">Coiled coil</keyword>
<name>A0A1S1LG72_9MYCO</name>
<gene>
    <name evidence="6" type="ORF">BKG76_05090</name>
</gene>
<protein>
    <submittedName>
        <fullName evidence="6">SAM-dependent methyltransferase</fullName>
    </submittedName>
</protein>
<evidence type="ECO:0000256" key="2">
    <source>
        <dbReference type="ARBA" id="ARBA00022679"/>
    </source>
</evidence>
<keyword evidence="1 6" id="KW-0489">Methyltransferase</keyword>
<dbReference type="RefSeq" id="WP_070936485.1">
    <property type="nucleotide sequence ID" value="NZ_MLIK01000004.1"/>
</dbReference>
<feature type="domain" description="Methyltransferase" evidence="5">
    <location>
        <begin position="50"/>
        <end position="144"/>
    </location>
</feature>
<keyword evidence="3" id="KW-0949">S-adenosyl-L-methionine</keyword>
<dbReference type="GO" id="GO:0032259">
    <property type="term" value="P:methylation"/>
    <property type="evidence" value="ECO:0007669"/>
    <property type="project" value="UniProtKB-KW"/>
</dbReference>
<evidence type="ECO:0000313" key="7">
    <source>
        <dbReference type="Proteomes" id="UP000179616"/>
    </source>
</evidence>
<evidence type="ECO:0000259" key="5">
    <source>
        <dbReference type="Pfam" id="PF13649"/>
    </source>
</evidence>
<evidence type="ECO:0000313" key="6">
    <source>
        <dbReference type="EMBL" id="OHU31067.1"/>
    </source>
</evidence>
<dbReference type="EMBL" id="MLIK01000004">
    <property type="protein sequence ID" value="OHU31067.1"/>
    <property type="molecule type" value="Genomic_DNA"/>
</dbReference>
<reference evidence="6 7" key="1">
    <citation type="submission" date="2016-10" db="EMBL/GenBank/DDBJ databases">
        <title>Evaluation of Human, Veterinary and Environmental Mycobacterium chelonae Isolates by Core Genome Phylogenomic Analysis, Targeted Gene Comparison, and Anti-microbial Susceptibility Patterns: A Tale of Mistaken Identities.</title>
        <authorList>
            <person name="Fogelson S.B."/>
            <person name="Camus A.C."/>
            <person name="Lorenz W."/>
            <person name="Vasireddy R."/>
            <person name="Vasireddy S."/>
            <person name="Smith T."/>
            <person name="Brown-Elliott B.A."/>
            <person name="Wallace R.J.Jr."/>
            <person name="Hasan N.A."/>
            <person name="Reischl U."/>
            <person name="Sanchez S."/>
        </authorList>
    </citation>
    <scope>NUCLEOTIDE SEQUENCE [LARGE SCALE GENOMIC DNA]</scope>
    <source>
        <strain evidence="6 7">1559</strain>
    </source>
</reference>
<dbReference type="InterPro" id="IPR029063">
    <property type="entry name" value="SAM-dependent_MTases_sf"/>
</dbReference>
<organism evidence="6 7">
    <name type="scientific">Mycobacteroides franklinii</name>
    <dbReference type="NCBI Taxonomy" id="948102"/>
    <lineage>
        <taxon>Bacteria</taxon>
        <taxon>Bacillati</taxon>
        <taxon>Actinomycetota</taxon>
        <taxon>Actinomycetes</taxon>
        <taxon>Mycobacteriales</taxon>
        <taxon>Mycobacteriaceae</taxon>
        <taxon>Mycobacteroides</taxon>
    </lineage>
</organism>
<dbReference type="OrthoDB" id="3825914at2"/>
<sequence length="228" mass="24838">MPTFNVNAVDWDELYRGEASYAPGDPGWNIGEMQPEFAALQRQGRFDGPILDSGCGVGVTALALASLGYEVVGLDLSASAIDKAKKTAEKLELEIEFATADLTADTGYSNYFNTVIDGLVFHSLPRESRDGYIRTATRALAPGGKFFALVFATEAFPPEIGFGPRAFTEEELREIIGAHLVVDEVRRARAWVNVPRILPDGFEYRNVTIGSDGRAQLPAWLTSAHRAP</sequence>